<gene>
    <name evidence="3" type="ORF">cubi_01716</name>
</gene>
<evidence type="ECO:0000313" key="4">
    <source>
        <dbReference type="Proteomes" id="UP000186176"/>
    </source>
</evidence>
<accession>A0A1J4MAJ1</accession>
<evidence type="ECO:0000313" key="3">
    <source>
        <dbReference type="EMBL" id="OII71241.1"/>
    </source>
</evidence>
<evidence type="ECO:0000256" key="2">
    <source>
        <dbReference type="SAM" id="MobiDB-lite"/>
    </source>
</evidence>
<keyword evidence="1" id="KW-0175">Coiled coil</keyword>
<reference evidence="3 4" key="1">
    <citation type="submission" date="2016-10" db="EMBL/GenBank/DDBJ databases">
        <title>Reductive evolution of mitochondrial metabolism and differential evolution of invasion-related proteins in Cryptosporidium.</title>
        <authorList>
            <person name="Liu S."/>
            <person name="Roellig D.M."/>
            <person name="Guo Y."/>
            <person name="Li N."/>
            <person name="Frace M.A."/>
            <person name="Tang K."/>
            <person name="Zhang L."/>
            <person name="Feng Y."/>
            <person name="Xiao L."/>
        </authorList>
    </citation>
    <scope>NUCLEOTIDE SEQUENCE [LARGE SCALE GENOMIC DNA]</scope>
    <source>
        <strain evidence="3">39726</strain>
    </source>
</reference>
<sequence>MRNNIDLIFEEANNEKLKEGITKNNRLSTDNGNKKELDLSNSLDYLSSSINYRQSVCSVNSNLPENSNKGLFDDLEDELYKDSIDSKLDSLKINNNDLRFINDTVEDRDLDGVGIDINNINNDHYNITESNHKDQKSNIVEILNKVEDRRTSMLSNDQNSFTDDSMFNVNNSFGSNMANYSAYDSVHEINLGSNQKIENHENVLLNRMIDNQGIYNDINTMCETLSATIKDNFQIHNNEIKNLTDKVNNIENKLNELITLFTTKMKSVSQGNNASFNSNNYTNNGNNLSDHAFNRNNNQNNVDPFPQFNDRFGGGGMGGLGGSDYNINLNNRNIGQNIGNIRQNQLFTNNNHNILSQNSAYSQRPNIDGDDIFGNSNFNNGSKMNSNSFRESQKEAEKRAEIERIKKLEAERRKKEEAERKRIEEEKRKQKEEAERKLKADIKRKEIMDSLFACQASDNASNSEKKPSLFGDESSDFNSRKNLFDD</sequence>
<dbReference type="EMBL" id="LRBP01000030">
    <property type="protein sequence ID" value="OII71241.1"/>
    <property type="molecule type" value="Genomic_DNA"/>
</dbReference>
<keyword evidence="4" id="KW-1185">Reference proteome</keyword>
<protein>
    <submittedName>
        <fullName evidence="3">Uncharacterized protein</fullName>
    </submittedName>
</protein>
<name>A0A1J4MAJ1_9CRYT</name>
<proteinExistence type="predicted"/>
<feature type="region of interest" description="Disordered" evidence="2">
    <location>
        <begin position="361"/>
        <end position="441"/>
    </location>
</feature>
<dbReference type="Proteomes" id="UP000186176">
    <property type="component" value="Unassembled WGS sequence"/>
</dbReference>
<dbReference type="GeneID" id="39978507"/>
<feature type="region of interest" description="Disordered" evidence="2">
    <location>
        <begin position="454"/>
        <end position="486"/>
    </location>
</feature>
<evidence type="ECO:0000256" key="1">
    <source>
        <dbReference type="SAM" id="Coils"/>
    </source>
</evidence>
<dbReference type="RefSeq" id="XP_028873112.1">
    <property type="nucleotide sequence ID" value="XM_029018728.1"/>
</dbReference>
<dbReference type="AlphaFoldDB" id="A0A1J4MAJ1"/>
<feature type="compositionally biased region" description="Basic and acidic residues" evidence="2">
    <location>
        <begin position="391"/>
        <end position="441"/>
    </location>
</feature>
<comment type="caution">
    <text evidence="3">The sequence shown here is derived from an EMBL/GenBank/DDBJ whole genome shotgun (WGS) entry which is preliminary data.</text>
</comment>
<dbReference type="VEuPathDB" id="CryptoDB:cubi_01716"/>
<organism evidence="3 4">
    <name type="scientific">Cryptosporidium ubiquitum</name>
    <dbReference type="NCBI Taxonomy" id="857276"/>
    <lineage>
        <taxon>Eukaryota</taxon>
        <taxon>Sar</taxon>
        <taxon>Alveolata</taxon>
        <taxon>Apicomplexa</taxon>
        <taxon>Conoidasida</taxon>
        <taxon>Coccidia</taxon>
        <taxon>Eucoccidiorida</taxon>
        <taxon>Eimeriorina</taxon>
        <taxon>Cryptosporidiidae</taxon>
        <taxon>Cryptosporidium</taxon>
    </lineage>
</organism>
<feature type="coiled-coil region" evidence="1">
    <location>
        <begin position="233"/>
        <end position="260"/>
    </location>
</feature>
<dbReference type="OrthoDB" id="343172at2759"/>
<feature type="compositionally biased region" description="Polar residues" evidence="2">
    <location>
        <begin position="374"/>
        <end position="390"/>
    </location>
</feature>